<dbReference type="InterPro" id="IPR022085">
    <property type="entry name" value="OpdG"/>
</dbReference>
<dbReference type="PANTHER" id="PTHR38797:SF4">
    <property type="entry name" value="NUCLEAR PORE COMPLEX PROTEIN NUP85"/>
    <property type="match status" value="1"/>
</dbReference>
<dbReference type="AlphaFoldDB" id="A0A395T299"/>
<sequence>MADNIKKLLADDSVSAQDAAQNVASPCINAIEKSEDASKIEHELNALWSAILTAAEQTPHDRQDKLVQVMHAIKELSPSGDKAKKFVVWDQETRWDELPLFGAAARERLDTAQESSDDACVNINAFFARVNAAGISDFTLYAIWTLREALEDPAADQIAQQTSSKLLKAASVWFIYAADSLKSATKEGKKFDGKMAKPGVSLKDQAEWRGFCEDRWKTWQDRLASVKNADLPADTQGLIDQAIKDTGRASA</sequence>
<proteinExistence type="predicted"/>
<dbReference type="InterPro" id="IPR053204">
    <property type="entry name" value="Oxopyrrolidines_Biosynth-assoc"/>
</dbReference>
<dbReference type="STRING" id="694270.A0A395T299"/>
<dbReference type="Pfam" id="PF12311">
    <property type="entry name" value="DUF3632"/>
    <property type="match status" value="1"/>
</dbReference>
<dbReference type="Proteomes" id="UP000266234">
    <property type="component" value="Unassembled WGS sequence"/>
</dbReference>
<evidence type="ECO:0000313" key="2">
    <source>
        <dbReference type="Proteomes" id="UP000266234"/>
    </source>
</evidence>
<organism evidence="1 2">
    <name type="scientific">Fusarium longipes</name>
    <dbReference type="NCBI Taxonomy" id="694270"/>
    <lineage>
        <taxon>Eukaryota</taxon>
        <taxon>Fungi</taxon>
        <taxon>Dikarya</taxon>
        <taxon>Ascomycota</taxon>
        <taxon>Pezizomycotina</taxon>
        <taxon>Sordariomycetes</taxon>
        <taxon>Hypocreomycetidae</taxon>
        <taxon>Hypocreales</taxon>
        <taxon>Nectriaceae</taxon>
        <taxon>Fusarium</taxon>
    </lineage>
</organism>
<reference evidence="1 2" key="1">
    <citation type="journal article" date="2018" name="PLoS Pathog.">
        <title>Evolution of structural diversity of trichothecenes, a family of toxins produced by plant pathogenic and entomopathogenic fungi.</title>
        <authorList>
            <person name="Proctor R.H."/>
            <person name="McCormick S.P."/>
            <person name="Kim H.S."/>
            <person name="Cardoza R.E."/>
            <person name="Stanley A.M."/>
            <person name="Lindo L."/>
            <person name="Kelly A."/>
            <person name="Brown D.W."/>
            <person name="Lee T."/>
            <person name="Vaughan M.M."/>
            <person name="Alexander N.J."/>
            <person name="Busman M."/>
            <person name="Gutierrez S."/>
        </authorList>
    </citation>
    <scope>NUCLEOTIDE SEQUENCE [LARGE SCALE GENOMIC DNA]</scope>
    <source>
        <strain evidence="1 2">NRRL 20695</strain>
    </source>
</reference>
<keyword evidence="2" id="KW-1185">Reference proteome</keyword>
<comment type="caution">
    <text evidence="1">The sequence shown here is derived from an EMBL/GenBank/DDBJ whole genome shotgun (WGS) entry which is preliminary data.</text>
</comment>
<dbReference type="PANTHER" id="PTHR38797">
    <property type="entry name" value="NUCLEAR PORE COMPLEX PROTEIN NUP85-RELATED"/>
    <property type="match status" value="1"/>
</dbReference>
<evidence type="ECO:0000313" key="1">
    <source>
        <dbReference type="EMBL" id="RGP78800.1"/>
    </source>
</evidence>
<accession>A0A395T299</accession>
<protein>
    <submittedName>
        <fullName evidence="1">Uncharacterized protein</fullName>
    </submittedName>
</protein>
<gene>
    <name evidence="1" type="ORF">FLONG3_2998</name>
</gene>
<name>A0A395T299_9HYPO</name>
<dbReference type="EMBL" id="PXOG01000057">
    <property type="protein sequence ID" value="RGP78800.1"/>
    <property type="molecule type" value="Genomic_DNA"/>
</dbReference>
<dbReference type="OrthoDB" id="3350591at2759"/>